<dbReference type="EMBL" id="DS113558">
    <property type="protein sequence ID" value="EAY01723.1"/>
    <property type="molecule type" value="Genomic_DNA"/>
</dbReference>
<dbReference type="eggNOG" id="KOG3519">
    <property type="taxonomic scope" value="Eukaryota"/>
</dbReference>
<gene>
    <name evidence="3" type="ORF">TVAG_108800</name>
</gene>
<dbReference type="SUPFAM" id="SSF48065">
    <property type="entry name" value="DBL homology domain (DH-domain)"/>
    <property type="match status" value="1"/>
</dbReference>
<dbReference type="KEGG" id="tva:4759554"/>
<name>A2F021_TRIV3</name>
<sequence>MEQIQVLLAKFQQILLSIFYAILRLLGIGAKKGESENKIAEPLIKTETECKEPKADVQKEETPADNSELQEAVVERTIDNADTPANENLELKTQECVAEEVVELSTKHSEAQAVEVTHVETAKQHVVEIKQEKTSITHVETKVHVEEKIHQKSETIISKEQKASASAVTVHTEGKIEPEPEKQPQKAENKKSETKLETPTEKPTTKPAETPASPKKESKEEKKTENKKSETKSEKPAEKPAPKPEEKPTPKPEEKPAPKAEEKPKSKPEEKTAPKAEEKPTPKVEEKPAPKVEEKPAPKAEEKPAPKAEEKPKSKPEEKPAPKVEEKPKSKVEEKTAPKAEEKPAPKAEEKPKSKAEEKPAPKVEEKPKSKVEEKPAPKAEENPAPKVEEKPAPKVEEKPAPKPAENKKPQTIFDTSVEQAATKPAEDSKSPSQNTRTPTLDLVAKRPEIEEFESDDEENNTKDNSSTSEQPSAPVRIFEEKMLKKREFAINELCSSEEVYCNYIRNLIVEYKPAVQHLINEDQTRLIFQNIDTLILLSNQFSSLFAAERKKGPQFALCGNCFTNAKHLIKMFVPYIEHYPEIDLSIKKLTAMNKKFRIACEAVVKKGVQPISSLVIMPVQRMPKYVLLLREIYKATPEWHEDRKLLEDAMASLKEASSAADAKTEEAKRKSDLYMLQSTIKDCQLTLVAPRRTIIARFPGQLERYEIVIMTDMIIVIKGHKKTALRSEYTTLKSYVMLSDNSVVACNNHVLNVSTPNRPEKLTMQMLPENEAKVMEIIKGVIDSIFVLKRRISIDSTSDSY</sequence>
<organism evidence="3 4">
    <name type="scientific">Trichomonas vaginalis (strain ATCC PRA-98 / G3)</name>
    <dbReference type="NCBI Taxonomy" id="412133"/>
    <lineage>
        <taxon>Eukaryota</taxon>
        <taxon>Metamonada</taxon>
        <taxon>Parabasalia</taxon>
        <taxon>Trichomonadida</taxon>
        <taxon>Trichomonadidae</taxon>
        <taxon>Trichomonas</taxon>
    </lineage>
</organism>
<dbReference type="SMR" id="A2F021"/>
<reference evidence="3" key="1">
    <citation type="submission" date="2006-10" db="EMBL/GenBank/DDBJ databases">
        <authorList>
            <person name="Amadeo P."/>
            <person name="Zhao Q."/>
            <person name="Wortman J."/>
            <person name="Fraser-Liggett C."/>
            <person name="Carlton J."/>
        </authorList>
    </citation>
    <scope>NUCLEOTIDE SEQUENCE</scope>
    <source>
        <strain evidence="3">G3</strain>
    </source>
</reference>
<dbReference type="STRING" id="5722.A2F021"/>
<dbReference type="InterPro" id="IPR051092">
    <property type="entry name" value="FYVE_RhoGEF_PH"/>
</dbReference>
<feature type="domain" description="DH" evidence="2">
    <location>
        <begin position="486"/>
        <end position="664"/>
    </location>
</feature>
<dbReference type="eggNOG" id="KOG1216">
    <property type="taxonomic scope" value="Eukaryota"/>
</dbReference>
<dbReference type="InterPro" id="IPR035899">
    <property type="entry name" value="DBL_dom_sf"/>
</dbReference>
<dbReference type="VEuPathDB" id="TrichDB:TVAGG3_0373750"/>
<proteinExistence type="predicted"/>
<dbReference type="PANTHER" id="PTHR12673:SF159">
    <property type="entry name" value="LD03170P"/>
    <property type="match status" value="1"/>
</dbReference>
<dbReference type="OMA" id="IYCKKER"/>
<feature type="compositionally biased region" description="Basic and acidic residues" evidence="1">
    <location>
        <begin position="172"/>
        <end position="204"/>
    </location>
</feature>
<dbReference type="GO" id="GO:0005085">
    <property type="term" value="F:guanyl-nucleotide exchange factor activity"/>
    <property type="evidence" value="ECO:0000318"/>
    <property type="project" value="GO_Central"/>
</dbReference>
<evidence type="ECO:0000259" key="2">
    <source>
        <dbReference type="PROSITE" id="PS50010"/>
    </source>
</evidence>
<dbReference type="InterPro" id="IPR000219">
    <property type="entry name" value="DH_dom"/>
</dbReference>
<feature type="compositionally biased region" description="Polar residues" evidence="1">
    <location>
        <begin position="463"/>
        <end position="472"/>
    </location>
</feature>
<dbReference type="VEuPathDB" id="TrichDB:TVAG_108800"/>
<dbReference type="VEuPathDB" id="TrichDB:TVAG_131280"/>
<feature type="compositionally biased region" description="Basic and acidic residues" evidence="1">
    <location>
        <begin position="144"/>
        <end position="162"/>
    </location>
</feature>
<dbReference type="Pfam" id="PF00621">
    <property type="entry name" value="RhoGEF"/>
    <property type="match status" value="1"/>
</dbReference>
<protein>
    <submittedName>
        <fullName evidence="3">RhoGEF domain containing protein</fullName>
    </submittedName>
</protein>
<dbReference type="OrthoDB" id="20319at2759"/>
<accession>A2F021</accession>
<dbReference type="Gene3D" id="1.20.900.10">
    <property type="entry name" value="Dbl homology (DH) domain"/>
    <property type="match status" value="1"/>
</dbReference>
<evidence type="ECO:0000313" key="3">
    <source>
        <dbReference type="EMBL" id="EAY01723.1"/>
    </source>
</evidence>
<dbReference type="AlphaFoldDB" id="A2F021"/>
<reference evidence="3" key="2">
    <citation type="journal article" date="2007" name="Science">
        <title>Draft genome sequence of the sexually transmitted pathogen Trichomonas vaginalis.</title>
        <authorList>
            <person name="Carlton J.M."/>
            <person name="Hirt R.P."/>
            <person name="Silva J.C."/>
            <person name="Delcher A.L."/>
            <person name="Schatz M."/>
            <person name="Zhao Q."/>
            <person name="Wortman J.R."/>
            <person name="Bidwell S.L."/>
            <person name="Alsmark U.C.M."/>
            <person name="Besteiro S."/>
            <person name="Sicheritz-Ponten T."/>
            <person name="Noel C.J."/>
            <person name="Dacks J.B."/>
            <person name="Foster P.G."/>
            <person name="Simillion C."/>
            <person name="Van de Peer Y."/>
            <person name="Miranda-Saavedra D."/>
            <person name="Barton G.J."/>
            <person name="Westrop G.D."/>
            <person name="Mueller S."/>
            <person name="Dessi D."/>
            <person name="Fiori P.L."/>
            <person name="Ren Q."/>
            <person name="Paulsen I."/>
            <person name="Zhang H."/>
            <person name="Bastida-Corcuera F.D."/>
            <person name="Simoes-Barbosa A."/>
            <person name="Brown M.T."/>
            <person name="Hayes R.D."/>
            <person name="Mukherjee M."/>
            <person name="Okumura C.Y."/>
            <person name="Schneider R."/>
            <person name="Smith A.J."/>
            <person name="Vanacova S."/>
            <person name="Villalvazo M."/>
            <person name="Haas B.J."/>
            <person name="Pertea M."/>
            <person name="Feldblyum T.V."/>
            <person name="Utterback T.R."/>
            <person name="Shu C.L."/>
            <person name="Osoegawa K."/>
            <person name="de Jong P.J."/>
            <person name="Hrdy I."/>
            <person name="Horvathova L."/>
            <person name="Zubacova Z."/>
            <person name="Dolezal P."/>
            <person name="Malik S.B."/>
            <person name="Logsdon J.M. Jr."/>
            <person name="Henze K."/>
            <person name="Gupta A."/>
            <person name="Wang C.C."/>
            <person name="Dunne R.L."/>
            <person name="Upcroft J.A."/>
            <person name="Upcroft P."/>
            <person name="White O."/>
            <person name="Salzberg S.L."/>
            <person name="Tang P."/>
            <person name="Chiu C.-H."/>
            <person name="Lee Y.-S."/>
            <person name="Embley T.M."/>
            <person name="Coombs G.H."/>
            <person name="Mottram J.C."/>
            <person name="Tachezy J."/>
            <person name="Fraser-Liggett C.M."/>
            <person name="Johnson P.J."/>
        </authorList>
    </citation>
    <scope>NUCLEOTIDE SEQUENCE [LARGE SCALE GENOMIC DNA]</scope>
    <source>
        <strain evidence="3">G3</strain>
    </source>
</reference>
<dbReference type="Proteomes" id="UP000001542">
    <property type="component" value="Unassembled WGS sequence"/>
</dbReference>
<dbReference type="RefSeq" id="XP_001314281.1">
    <property type="nucleotide sequence ID" value="XM_001314263.1"/>
</dbReference>
<dbReference type="GO" id="GO:0005737">
    <property type="term" value="C:cytoplasm"/>
    <property type="evidence" value="ECO:0000318"/>
    <property type="project" value="GO_Central"/>
</dbReference>
<dbReference type="InParanoid" id="A2F021"/>
<dbReference type="SMART" id="SM00325">
    <property type="entry name" value="RhoGEF"/>
    <property type="match status" value="1"/>
</dbReference>
<evidence type="ECO:0000313" key="4">
    <source>
        <dbReference type="Proteomes" id="UP000001542"/>
    </source>
</evidence>
<keyword evidence="4" id="KW-1185">Reference proteome</keyword>
<feature type="compositionally biased region" description="Basic and acidic residues" evidence="1">
    <location>
        <begin position="214"/>
        <end position="409"/>
    </location>
</feature>
<dbReference type="PROSITE" id="PS50010">
    <property type="entry name" value="DH_2"/>
    <property type="match status" value="1"/>
</dbReference>
<evidence type="ECO:0000256" key="1">
    <source>
        <dbReference type="SAM" id="MobiDB-lite"/>
    </source>
</evidence>
<dbReference type="PANTHER" id="PTHR12673">
    <property type="entry name" value="FACIOGENITAL DYSPLASIA PROTEIN"/>
    <property type="match status" value="1"/>
</dbReference>
<feature type="region of interest" description="Disordered" evidence="1">
    <location>
        <begin position="144"/>
        <end position="475"/>
    </location>
</feature>